<comment type="similarity">
    <text evidence="1 3 4">Belongs to the GrpE family.</text>
</comment>
<evidence type="ECO:0000313" key="7">
    <source>
        <dbReference type="EMBL" id="KJJ38431.1"/>
    </source>
</evidence>
<dbReference type="SUPFAM" id="SSF51064">
    <property type="entry name" value="Head domain of nucleotide exchange factor GrpE"/>
    <property type="match status" value="1"/>
</dbReference>
<dbReference type="InterPro" id="IPR000740">
    <property type="entry name" value="GrpE"/>
</dbReference>
<keyword evidence="2 3" id="KW-0143">Chaperone</keyword>
<keyword evidence="5" id="KW-0175">Coiled coil</keyword>
<dbReference type="Gene3D" id="3.90.20.20">
    <property type="match status" value="1"/>
</dbReference>
<dbReference type="CDD" id="cd00446">
    <property type="entry name" value="GrpE"/>
    <property type="match status" value="1"/>
</dbReference>
<keyword evidence="3" id="KW-0346">Stress response</keyword>
<gene>
    <name evidence="3" type="primary">grpE</name>
    <name evidence="7" type="ORF">MB09_09385</name>
</gene>
<dbReference type="InterPro" id="IPR009012">
    <property type="entry name" value="GrpE_head"/>
</dbReference>
<sequence>MSKKDKFSEKERDPEKSEYDTVLNDKELNEQEVAEENVTDALLDLQDEFQREKERYLRLFAEFENFKKRTARERAEMYKTAGEDVINSLLPILDDFERALKEIEKSGDDNLYKGVALINNKLRETLKSKGLHLMDVKAGDTFDADSHEAITQIPAPEDKLKGKIVDVVEKGYALGDKIIRYPKVVIGQ</sequence>
<name>A0ABR5DI19_9FLAO</name>
<dbReference type="Pfam" id="PF01025">
    <property type="entry name" value="GrpE"/>
    <property type="match status" value="1"/>
</dbReference>
<evidence type="ECO:0000256" key="5">
    <source>
        <dbReference type="SAM" id="Coils"/>
    </source>
</evidence>
<reference evidence="7 8" key="1">
    <citation type="submission" date="2014-10" db="EMBL/GenBank/DDBJ databases">
        <title>Genome sequencing of Vitellibacter vladivostokensis KMM 3516.</title>
        <authorList>
            <person name="Thevarajoo S."/>
            <person name="Selvaratnam C."/>
            <person name="Goh K.M."/>
            <person name="Chong C.S."/>
        </authorList>
    </citation>
    <scope>NUCLEOTIDE SEQUENCE [LARGE SCALE GENOMIC DNA]</scope>
    <source>
        <strain evidence="7 8">KMM 3516</strain>
    </source>
</reference>
<proteinExistence type="inferred from homology"/>
<dbReference type="HAMAP" id="MF_01151">
    <property type="entry name" value="GrpE"/>
    <property type="match status" value="1"/>
</dbReference>
<dbReference type="Proteomes" id="UP000033497">
    <property type="component" value="Unassembled WGS sequence"/>
</dbReference>
<organism evidence="7 8">
    <name type="scientific">Aequorivita vladivostokensis</name>
    <dbReference type="NCBI Taxonomy" id="171194"/>
    <lineage>
        <taxon>Bacteria</taxon>
        <taxon>Pseudomonadati</taxon>
        <taxon>Bacteroidota</taxon>
        <taxon>Flavobacteriia</taxon>
        <taxon>Flavobacteriales</taxon>
        <taxon>Flavobacteriaceae</taxon>
        <taxon>Aequorivita</taxon>
    </lineage>
</organism>
<dbReference type="PANTHER" id="PTHR21237:SF23">
    <property type="entry name" value="GRPE PROTEIN HOMOLOG, MITOCHONDRIAL"/>
    <property type="match status" value="1"/>
</dbReference>
<keyword evidence="8" id="KW-1185">Reference proteome</keyword>
<dbReference type="PANTHER" id="PTHR21237">
    <property type="entry name" value="GRPE PROTEIN"/>
    <property type="match status" value="1"/>
</dbReference>
<comment type="caution">
    <text evidence="7">The sequence shown here is derived from an EMBL/GenBank/DDBJ whole genome shotgun (WGS) entry which is preliminary data.</text>
</comment>
<dbReference type="PRINTS" id="PR00773">
    <property type="entry name" value="GRPEPROTEIN"/>
</dbReference>
<comment type="subunit">
    <text evidence="3">Homodimer.</text>
</comment>
<accession>A0ABR5DI19</accession>
<feature type="coiled-coil region" evidence="5">
    <location>
        <begin position="28"/>
        <end position="55"/>
    </location>
</feature>
<feature type="region of interest" description="Disordered" evidence="6">
    <location>
        <begin position="1"/>
        <end position="21"/>
    </location>
</feature>
<comment type="function">
    <text evidence="3">Participates actively in the response to hyperosmotic and heat shock by preventing the aggregation of stress-denatured proteins, in association with DnaK and GrpE. It is the nucleotide exchange factor for DnaK and may function as a thermosensor. Unfolded proteins bind initially to DnaJ; upon interaction with the DnaJ-bound protein, DnaK hydrolyzes its bound ATP, resulting in the formation of a stable complex. GrpE releases ADP from DnaK; ATP binding to DnaK triggers the release of the substrate protein, thus completing the reaction cycle. Several rounds of ATP-dependent interactions between DnaJ, DnaK and GrpE are required for fully efficient folding.</text>
</comment>
<evidence type="ECO:0000256" key="6">
    <source>
        <dbReference type="SAM" id="MobiDB-lite"/>
    </source>
</evidence>
<dbReference type="SUPFAM" id="SSF58014">
    <property type="entry name" value="Coiled-coil domain of nucleotide exchange factor GrpE"/>
    <property type="match status" value="1"/>
</dbReference>
<evidence type="ECO:0000256" key="1">
    <source>
        <dbReference type="ARBA" id="ARBA00009054"/>
    </source>
</evidence>
<comment type="subcellular location">
    <subcellularLocation>
        <location evidence="3">Cytoplasm</location>
    </subcellularLocation>
</comment>
<protein>
    <recommendedName>
        <fullName evidence="3">Protein GrpE</fullName>
    </recommendedName>
    <alternativeName>
        <fullName evidence="3">HSP-70 cofactor</fullName>
    </alternativeName>
</protein>
<evidence type="ECO:0000256" key="4">
    <source>
        <dbReference type="RuleBase" id="RU004478"/>
    </source>
</evidence>
<dbReference type="EMBL" id="JSVU01000005">
    <property type="protein sequence ID" value="KJJ38431.1"/>
    <property type="molecule type" value="Genomic_DNA"/>
</dbReference>
<evidence type="ECO:0000256" key="3">
    <source>
        <dbReference type="HAMAP-Rule" id="MF_01151"/>
    </source>
</evidence>
<dbReference type="Gene3D" id="2.30.22.10">
    <property type="entry name" value="Head domain of nucleotide exchange factor GrpE"/>
    <property type="match status" value="1"/>
</dbReference>
<dbReference type="RefSeq" id="WP_045080822.1">
    <property type="nucleotide sequence ID" value="NZ_JSVU01000005.1"/>
</dbReference>
<evidence type="ECO:0000256" key="2">
    <source>
        <dbReference type="ARBA" id="ARBA00023186"/>
    </source>
</evidence>
<keyword evidence="3" id="KW-0963">Cytoplasm</keyword>
<evidence type="ECO:0000313" key="8">
    <source>
        <dbReference type="Proteomes" id="UP000033497"/>
    </source>
</evidence>
<dbReference type="InterPro" id="IPR013805">
    <property type="entry name" value="GrpE_CC"/>
</dbReference>